<proteinExistence type="predicted"/>
<reference evidence="1" key="2">
    <citation type="journal article" date="2015" name="Data Brief">
        <title>Shoot transcriptome of the giant reed, Arundo donax.</title>
        <authorList>
            <person name="Barrero R.A."/>
            <person name="Guerrero F.D."/>
            <person name="Moolhuijzen P."/>
            <person name="Goolsby J.A."/>
            <person name="Tidwell J."/>
            <person name="Bellgard S.E."/>
            <person name="Bellgard M.I."/>
        </authorList>
    </citation>
    <scope>NUCLEOTIDE SEQUENCE</scope>
    <source>
        <tissue evidence="1">Shoot tissue taken approximately 20 cm above the soil surface</tissue>
    </source>
</reference>
<accession>A0A0A9BX45</accession>
<reference evidence="1" key="1">
    <citation type="submission" date="2014-09" db="EMBL/GenBank/DDBJ databases">
        <authorList>
            <person name="Magalhaes I.L.F."/>
            <person name="Oliveira U."/>
            <person name="Santos F.R."/>
            <person name="Vidigal T.H.D.A."/>
            <person name="Brescovit A.D."/>
            <person name="Santos A.J."/>
        </authorList>
    </citation>
    <scope>NUCLEOTIDE SEQUENCE</scope>
    <source>
        <tissue evidence="1">Shoot tissue taken approximately 20 cm above the soil surface</tissue>
    </source>
</reference>
<dbReference type="EMBL" id="GBRH01231102">
    <property type="protein sequence ID" value="JAD66793.1"/>
    <property type="molecule type" value="Transcribed_RNA"/>
</dbReference>
<evidence type="ECO:0000313" key="1">
    <source>
        <dbReference type="EMBL" id="JAD66793.1"/>
    </source>
</evidence>
<sequence>MAPVRRLLSTRMYWSCPLAQAYGGSGPVSWFSETSITFSGE</sequence>
<dbReference type="AlphaFoldDB" id="A0A0A9BX45"/>
<organism evidence="1">
    <name type="scientific">Arundo donax</name>
    <name type="common">Giant reed</name>
    <name type="synonym">Donax arundinaceus</name>
    <dbReference type="NCBI Taxonomy" id="35708"/>
    <lineage>
        <taxon>Eukaryota</taxon>
        <taxon>Viridiplantae</taxon>
        <taxon>Streptophyta</taxon>
        <taxon>Embryophyta</taxon>
        <taxon>Tracheophyta</taxon>
        <taxon>Spermatophyta</taxon>
        <taxon>Magnoliopsida</taxon>
        <taxon>Liliopsida</taxon>
        <taxon>Poales</taxon>
        <taxon>Poaceae</taxon>
        <taxon>PACMAD clade</taxon>
        <taxon>Arundinoideae</taxon>
        <taxon>Arundineae</taxon>
        <taxon>Arundo</taxon>
    </lineage>
</organism>
<protein>
    <submittedName>
        <fullName evidence="1">Uncharacterized protein</fullName>
    </submittedName>
</protein>
<name>A0A0A9BX45_ARUDO</name>